<evidence type="ECO:0000313" key="3">
    <source>
        <dbReference type="Proteomes" id="UP000214355"/>
    </source>
</evidence>
<evidence type="ECO:0000313" key="2">
    <source>
        <dbReference type="EMBL" id="SDU79661.1"/>
    </source>
</evidence>
<feature type="transmembrane region" description="Helical" evidence="1">
    <location>
        <begin position="303"/>
        <end position="327"/>
    </location>
</feature>
<accession>A0A1H2LGF5</accession>
<evidence type="ECO:0000256" key="1">
    <source>
        <dbReference type="SAM" id="Phobius"/>
    </source>
</evidence>
<feature type="transmembrane region" description="Helical" evidence="1">
    <location>
        <begin position="339"/>
        <end position="361"/>
    </location>
</feature>
<dbReference type="STRING" id="131112.SAMN04489737_0959"/>
<feature type="transmembrane region" description="Helical" evidence="1">
    <location>
        <begin position="182"/>
        <end position="202"/>
    </location>
</feature>
<keyword evidence="1" id="KW-0812">Transmembrane</keyword>
<dbReference type="RefSeq" id="WP_091280492.1">
    <property type="nucleotide sequence ID" value="NZ_LT629804.1"/>
</dbReference>
<feature type="transmembrane region" description="Helical" evidence="1">
    <location>
        <begin position="248"/>
        <end position="266"/>
    </location>
</feature>
<feature type="transmembrane region" description="Helical" evidence="1">
    <location>
        <begin position="157"/>
        <end position="176"/>
    </location>
</feature>
<feature type="transmembrane region" description="Helical" evidence="1">
    <location>
        <begin position="102"/>
        <end position="120"/>
    </location>
</feature>
<dbReference type="AlphaFoldDB" id="A0A1H2LGF5"/>
<keyword evidence="3" id="KW-1185">Reference proteome</keyword>
<name>A0A1H2LGF5_9ACTO</name>
<feature type="transmembrane region" description="Helical" evidence="1">
    <location>
        <begin position="272"/>
        <end position="291"/>
    </location>
</feature>
<organism evidence="2 3">
    <name type="scientific">Arcanobacterium phocae</name>
    <dbReference type="NCBI Taxonomy" id="131112"/>
    <lineage>
        <taxon>Bacteria</taxon>
        <taxon>Bacillati</taxon>
        <taxon>Actinomycetota</taxon>
        <taxon>Actinomycetes</taxon>
        <taxon>Actinomycetales</taxon>
        <taxon>Actinomycetaceae</taxon>
        <taxon>Arcanobacterium</taxon>
    </lineage>
</organism>
<dbReference type="GeneID" id="65344696"/>
<sequence length="502" mass="57040">MESSVKDGEVTSKSVGYFDLTRKKNAKREKGAASEKEQPWWRYLLIDFGFAAISSFSFLLPLLLAYFNFIPKTGVASPAKLLHNINTYFLDEGNCGSFSTNIPLFFNVLAAVGVAATVALSNASERIELIVNNNSIQKSSSESDVKGKISNLKYYQALQLFLFLFRVIILFSLAVLCIRGQYALIIGVSLFYAFIFIQSRMVGRYIVSLPRPLYEAKVWERAQKSVALACGNNTESRKARRKYEILRWIQRSLTILFSILIPVLLWKGGGGTLAVSVGVGFLLIDFFLHYFRRDSIPAMGNRADSLMTIILFSSAANISIVLVSLSAIRYISLSTFLSILLYIIMIVCPVSIAAIDITLAWQAERGKNYSYYLGKALIEVHKAQVERRNTRQNSERRGWYKRLSSPRPTVYKIDNPEGYFPLEESIDKKTKKTSYTLPVMKTYESKQFPGYFVLNVWDYFWTEGKKGICEELCHRASLKLSWLRRKINCLTRNENSSQSLVD</sequence>
<gene>
    <name evidence="2" type="ORF">SAMN04489737_0959</name>
</gene>
<dbReference type="Proteomes" id="UP000214355">
    <property type="component" value="Chromosome I"/>
</dbReference>
<keyword evidence="1" id="KW-1133">Transmembrane helix</keyword>
<protein>
    <submittedName>
        <fullName evidence="2">Uncharacterized protein</fullName>
    </submittedName>
</protein>
<proteinExistence type="predicted"/>
<reference evidence="3" key="1">
    <citation type="submission" date="2016-10" db="EMBL/GenBank/DDBJ databases">
        <authorList>
            <person name="Varghese N."/>
            <person name="Submissions S."/>
        </authorList>
    </citation>
    <scope>NUCLEOTIDE SEQUENCE [LARGE SCALE GENOMIC DNA]</scope>
    <source>
        <strain evidence="3">DSM 10002</strain>
    </source>
</reference>
<keyword evidence="1" id="KW-0472">Membrane</keyword>
<dbReference type="EMBL" id="LT629804">
    <property type="protein sequence ID" value="SDU79661.1"/>
    <property type="molecule type" value="Genomic_DNA"/>
</dbReference>
<feature type="transmembrane region" description="Helical" evidence="1">
    <location>
        <begin position="44"/>
        <end position="67"/>
    </location>
</feature>